<dbReference type="FunFam" id="3.40.50.720:FF:000084">
    <property type="entry name" value="Short-chain dehydrogenase reductase"/>
    <property type="match status" value="1"/>
</dbReference>
<dbReference type="PRINTS" id="PR00081">
    <property type="entry name" value="GDHRDH"/>
</dbReference>
<dbReference type="OrthoDB" id="9803333at2"/>
<dbReference type="NCBIfam" id="NF005909">
    <property type="entry name" value="PRK07890.1"/>
    <property type="match status" value="1"/>
</dbReference>
<organism evidence="3 4">
    <name type="scientific">Mycolicibacterium obuense</name>
    <dbReference type="NCBI Taxonomy" id="1807"/>
    <lineage>
        <taxon>Bacteria</taxon>
        <taxon>Bacillati</taxon>
        <taxon>Actinomycetota</taxon>
        <taxon>Actinomycetes</taxon>
        <taxon>Mycobacteriales</taxon>
        <taxon>Mycobacteriaceae</taxon>
        <taxon>Mycolicibacterium</taxon>
    </lineage>
</organism>
<dbReference type="AlphaFoldDB" id="A0A0M2K276"/>
<evidence type="ECO:0000256" key="1">
    <source>
        <dbReference type="ARBA" id="ARBA00023002"/>
    </source>
</evidence>
<dbReference type="Pfam" id="PF13561">
    <property type="entry name" value="adh_short_C2"/>
    <property type="match status" value="1"/>
</dbReference>
<dbReference type="SUPFAM" id="SSF51735">
    <property type="entry name" value="NAD(P)-binding Rossmann-fold domains"/>
    <property type="match status" value="1"/>
</dbReference>
<name>A0A0M2K276_9MYCO</name>
<proteinExistence type="predicted"/>
<dbReference type="PANTHER" id="PTHR43975">
    <property type="entry name" value="ZGC:101858"/>
    <property type="match status" value="1"/>
</dbReference>
<dbReference type="SMART" id="SM00822">
    <property type="entry name" value="PKS_KR"/>
    <property type="match status" value="1"/>
</dbReference>
<dbReference type="Gene3D" id="3.40.50.720">
    <property type="entry name" value="NAD(P)-binding Rossmann-like Domain"/>
    <property type="match status" value="1"/>
</dbReference>
<dbReference type="PANTHER" id="PTHR43975:SF2">
    <property type="entry name" value="EG:BACR7A4.14 PROTEIN-RELATED"/>
    <property type="match status" value="1"/>
</dbReference>
<gene>
    <name evidence="3" type="ORF">WN67_14340</name>
</gene>
<sequence>MAGLLNDAVVVITGVGPGLGTTLARRCADEGASLVLVARTAARVEELASDINAAGGRALAVPTDITVEAEVAELVETALAAYGKVDGLINNAFMYPSMKPFSGTDFAHIRDSLELTVLGALRTTQAFTPALAQARGSIVNLSSMVIRHSDPTYGPYKLAKSALLAMSQSLASELGPAGIRVNSVAPGYIWGQVLQDYFAEQARAAGCSIEDIYDAAAAGSDLKRLVTEDDVASAILFLLSSMAGGITGQTLDVNCGEYKS</sequence>
<evidence type="ECO:0000313" key="4">
    <source>
        <dbReference type="Proteomes" id="UP000034150"/>
    </source>
</evidence>
<dbReference type="InterPro" id="IPR002347">
    <property type="entry name" value="SDR_fam"/>
</dbReference>
<dbReference type="GO" id="GO:0016491">
    <property type="term" value="F:oxidoreductase activity"/>
    <property type="evidence" value="ECO:0007669"/>
    <property type="project" value="UniProtKB-KW"/>
</dbReference>
<dbReference type="PRINTS" id="PR00080">
    <property type="entry name" value="SDRFAMILY"/>
</dbReference>
<feature type="domain" description="Ketoreductase" evidence="2">
    <location>
        <begin position="8"/>
        <end position="193"/>
    </location>
</feature>
<dbReference type="InterPro" id="IPR036291">
    <property type="entry name" value="NAD(P)-bd_dom_sf"/>
</dbReference>
<protein>
    <submittedName>
        <fullName evidence="3">Short-chain dehydrogenase</fullName>
    </submittedName>
</protein>
<dbReference type="CDD" id="cd05233">
    <property type="entry name" value="SDR_c"/>
    <property type="match status" value="1"/>
</dbReference>
<dbReference type="EMBL" id="LAUZ02000012">
    <property type="protein sequence ID" value="KKF01320.1"/>
    <property type="molecule type" value="Genomic_DNA"/>
</dbReference>
<dbReference type="PATRIC" id="fig|1807.13.peg.1564"/>
<dbReference type="InterPro" id="IPR057326">
    <property type="entry name" value="KR_dom"/>
</dbReference>
<evidence type="ECO:0000259" key="2">
    <source>
        <dbReference type="SMART" id="SM00822"/>
    </source>
</evidence>
<keyword evidence="4" id="KW-1185">Reference proteome</keyword>
<dbReference type="Proteomes" id="UP000034150">
    <property type="component" value="Unassembled WGS sequence"/>
</dbReference>
<evidence type="ECO:0000313" key="3">
    <source>
        <dbReference type="EMBL" id="KKF01320.1"/>
    </source>
</evidence>
<comment type="caution">
    <text evidence="3">The sequence shown here is derived from an EMBL/GenBank/DDBJ whole genome shotgun (WGS) entry which is preliminary data.</text>
</comment>
<dbReference type="RefSeq" id="WP_046363700.1">
    <property type="nucleotide sequence ID" value="NZ_LAUZ02000012.1"/>
</dbReference>
<reference evidence="3 4" key="1">
    <citation type="journal article" date="2015" name="Genome Announc.">
        <title>Draft Genome Sequence of Mycobacterium obuense Strain UC1, Isolated from Patient Sputum.</title>
        <authorList>
            <person name="Greninger A.L."/>
            <person name="Cunningham G."/>
            <person name="Hsu E.D."/>
            <person name="Yu J.M."/>
            <person name="Chiu C.Y."/>
            <person name="Miller S."/>
        </authorList>
    </citation>
    <scope>NUCLEOTIDE SEQUENCE [LARGE SCALE GENOMIC DNA]</scope>
    <source>
        <strain evidence="3 4">UC1</strain>
    </source>
</reference>
<accession>A0A0M2K276</accession>
<keyword evidence="1" id="KW-0560">Oxidoreductase</keyword>